<dbReference type="Proteomes" id="UP000095283">
    <property type="component" value="Unplaced"/>
</dbReference>
<keyword evidence="1" id="KW-1133">Transmembrane helix</keyword>
<feature type="transmembrane region" description="Helical" evidence="1">
    <location>
        <begin position="12"/>
        <end position="30"/>
    </location>
</feature>
<organism evidence="2 3">
    <name type="scientific">Heterorhabditis bacteriophora</name>
    <name type="common">Entomopathogenic nematode worm</name>
    <dbReference type="NCBI Taxonomy" id="37862"/>
    <lineage>
        <taxon>Eukaryota</taxon>
        <taxon>Metazoa</taxon>
        <taxon>Ecdysozoa</taxon>
        <taxon>Nematoda</taxon>
        <taxon>Chromadorea</taxon>
        <taxon>Rhabditida</taxon>
        <taxon>Rhabditina</taxon>
        <taxon>Rhabditomorpha</taxon>
        <taxon>Strongyloidea</taxon>
        <taxon>Heterorhabditidae</taxon>
        <taxon>Heterorhabditis</taxon>
    </lineage>
</organism>
<evidence type="ECO:0000256" key="1">
    <source>
        <dbReference type="SAM" id="Phobius"/>
    </source>
</evidence>
<proteinExistence type="predicted"/>
<keyword evidence="1" id="KW-0472">Membrane</keyword>
<evidence type="ECO:0000313" key="2">
    <source>
        <dbReference type="Proteomes" id="UP000095283"/>
    </source>
</evidence>
<protein>
    <submittedName>
        <fullName evidence="3">NADH dehydrogenase subunit 1</fullName>
    </submittedName>
</protein>
<sequence length="32" mass="3975">MLLFFDHLIKIFYIYVVIVLLFKYFITTVLTF</sequence>
<keyword evidence="2" id="KW-1185">Reference proteome</keyword>
<dbReference type="AlphaFoldDB" id="A0A1I7W929"/>
<dbReference type="WBParaSite" id="Hba_01150">
    <property type="protein sequence ID" value="Hba_01150"/>
    <property type="gene ID" value="Hba_01150"/>
</dbReference>
<accession>A0A1I7W929</accession>
<evidence type="ECO:0000313" key="3">
    <source>
        <dbReference type="WBParaSite" id="Hba_01150"/>
    </source>
</evidence>
<name>A0A1I7W929_HETBA</name>
<keyword evidence="1" id="KW-0812">Transmembrane</keyword>
<reference evidence="3" key="1">
    <citation type="submission" date="2016-11" db="UniProtKB">
        <authorList>
            <consortium name="WormBaseParasite"/>
        </authorList>
    </citation>
    <scope>IDENTIFICATION</scope>
</reference>